<keyword evidence="4 6" id="KW-1133">Transmembrane helix</keyword>
<dbReference type="OrthoDB" id="9804152at2"/>
<dbReference type="GO" id="GO:0016020">
    <property type="term" value="C:membrane"/>
    <property type="evidence" value="ECO:0007669"/>
    <property type="project" value="UniProtKB-SubCell"/>
</dbReference>
<evidence type="ECO:0000256" key="5">
    <source>
        <dbReference type="ARBA" id="ARBA00023136"/>
    </source>
</evidence>
<dbReference type="PANTHER" id="PTHR34478">
    <property type="entry name" value="PROTEIN LEMA"/>
    <property type="match status" value="1"/>
</dbReference>
<proteinExistence type="inferred from homology"/>
<gene>
    <name evidence="7" type="ORF">EFY79_18585</name>
</gene>
<dbReference type="EMBL" id="RJJR01000018">
    <property type="protein sequence ID" value="RNI33628.1"/>
    <property type="molecule type" value="Genomic_DNA"/>
</dbReference>
<evidence type="ECO:0000256" key="2">
    <source>
        <dbReference type="ARBA" id="ARBA00008854"/>
    </source>
</evidence>
<comment type="subcellular location">
    <subcellularLocation>
        <location evidence="1">Membrane</location>
        <topology evidence="1">Single-pass membrane protein</topology>
    </subcellularLocation>
</comment>
<dbReference type="RefSeq" id="WP_123122253.1">
    <property type="nucleotide sequence ID" value="NZ_RJJR01000018.1"/>
</dbReference>
<evidence type="ECO:0000313" key="8">
    <source>
        <dbReference type="Proteomes" id="UP000267223"/>
    </source>
</evidence>
<keyword evidence="8" id="KW-1185">Reference proteome</keyword>
<evidence type="ECO:0000256" key="4">
    <source>
        <dbReference type="ARBA" id="ARBA00022989"/>
    </source>
</evidence>
<evidence type="ECO:0000313" key="7">
    <source>
        <dbReference type="EMBL" id="RNI33628.1"/>
    </source>
</evidence>
<dbReference type="Pfam" id="PF04011">
    <property type="entry name" value="LemA"/>
    <property type="match status" value="1"/>
</dbReference>
<comment type="caution">
    <text evidence="7">The sequence shown here is derived from an EMBL/GenBank/DDBJ whole genome shotgun (WGS) entry which is preliminary data.</text>
</comment>
<organism evidence="7 8">
    <name type="scientific">Hanamia caeni</name>
    <dbReference type="NCBI Taxonomy" id="2294116"/>
    <lineage>
        <taxon>Bacteria</taxon>
        <taxon>Pseudomonadati</taxon>
        <taxon>Bacteroidota</taxon>
        <taxon>Chitinophagia</taxon>
        <taxon>Chitinophagales</taxon>
        <taxon>Chitinophagaceae</taxon>
        <taxon>Hanamia</taxon>
    </lineage>
</organism>
<reference evidence="7 8" key="1">
    <citation type="submission" date="2018-11" db="EMBL/GenBank/DDBJ databases">
        <title>Draft genome sequence of Ferruginibacter sp. BO-59.</title>
        <authorList>
            <person name="Im W.T."/>
        </authorList>
    </citation>
    <scope>NUCLEOTIDE SEQUENCE [LARGE SCALE GENOMIC DNA]</scope>
    <source>
        <strain evidence="7 8">BO-59</strain>
    </source>
</reference>
<accession>A0A3M9N9J4</accession>
<keyword evidence="5 6" id="KW-0472">Membrane</keyword>
<evidence type="ECO:0000256" key="1">
    <source>
        <dbReference type="ARBA" id="ARBA00004167"/>
    </source>
</evidence>
<keyword evidence="3 6" id="KW-0812">Transmembrane</keyword>
<feature type="transmembrane region" description="Helical" evidence="6">
    <location>
        <begin position="6"/>
        <end position="25"/>
    </location>
</feature>
<dbReference type="Proteomes" id="UP000267223">
    <property type="component" value="Unassembled WGS sequence"/>
</dbReference>
<dbReference type="PANTHER" id="PTHR34478:SF1">
    <property type="entry name" value="PROTEIN LEMA"/>
    <property type="match status" value="1"/>
</dbReference>
<dbReference type="SUPFAM" id="SSF140478">
    <property type="entry name" value="LemA-like"/>
    <property type="match status" value="1"/>
</dbReference>
<name>A0A3M9N9J4_9BACT</name>
<evidence type="ECO:0000256" key="6">
    <source>
        <dbReference type="SAM" id="Phobius"/>
    </source>
</evidence>
<protein>
    <submittedName>
        <fullName evidence="7">LemA family protein</fullName>
    </submittedName>
</protein>
<comment type="similarity">
    <text evidence="2">Belongs to the LemA family.</text>
</comment>
<dbReference type="Gene3D" id="1.20.1440.20">
    <property type="entry name" value="LemA-like domain"/>
    <property type="match status" value="1"/>
</dbReference>
<evidence type="ECO:0000256" key="3">
    <source>
        <dbReference type="ARBA" id="ARBA00022692"/>
    </source>
</evidence>
<dbReference type="InterPro" id="IPR023353">
    <property type="entry name" value="LemA-like_dom_sf"/>
</dbReference>
<dbReference type="InterPro" id="IPR007156">
    <property type="entry name" value="MamQ_LemA"/>
</dbReference>
<sequence length="185" mass="20645">MILWIILAIIVLLIIWIIGMYNSLVKLKIKVDNSWSDIRVYLKKRFDLIPNLVNTVKGYAAHESQTFEKVTAARNAAVAVPPGDVKGAAEANQALGGALRGLLAIAENYPDLKANQNFLELQSALQSIESDLGNARRYYNATVRDYNTAIQQFPGVIVANMTGFKAREFYELENPQEAQNVEVKF</sequence>
<dbReference type="AlphaFoldDB" id="A0A3M9N9J4"/>